<evidence type="ECO:0000259" key="2">
    <source>
        <dbReference type="PROSITE" id="PS50943"/>
    </source>
</evidence>
<dbReference type="EMBL" id="DVJO01000138">
    <property type="protein sequence ID" value="HIS83199.1"/>
    <property type="molecule type" value="Genomic_DNA"/>
</dbReference>
<dbReference type="PANTHER" id="PTHR46797">
    <property type="entry name" value="HTH-TYPE TRANSCRIPTIONAL REGULATOR"/>
    <property type="match status" value="1"/>
</dbReference>
<feature type="domain" description="HTH cro/C1-type" evidence="2">
    <location>
        <begin position="11"/>
        <end position="65"/>
    </location>
</feature>
<gene>
    <name evidence="3" type="ORF">IAD41_06310</name>
</gene>
<accession>A0A9D1K5A1</accession>
<name>A0A9D1K5A1_9BACT</name>
<dbReference type="GO" id="GO:0003700">
    <property type="term" value="F:DNA-binding transcription factor activity"/>
    <property type="evidence" value="ECO:0007669"/>
    <property type="project" value="TreeGrafter"/>
</dbReference>
<proteinExistence type="predicted"/>
<evidence type="ECO:0000256" key="1">
    <source>
        <dbReference type="ARBA" id="ARBA00023125"/>
    </source>
</evidence>
<dbReference type="CDD" id="cd00093">
    <property type="entry name" value="HTH_XRE"/>
    <property type="match status" value="1"/>
</dbReference>
<organism evidence="3 4">
    <name type="scientific">Candidatus Scatenecus faecavium</name>
    <dbReference type="NCBI Taxonomy" id="2840915"/>
    <lineage>
        <taxon>Bacteria</taxon>
        <taxon>Candidatus Scatenecus</taxon>
    </lineage>
</organism>
<keyword evidence="1" id="KW-0238">DNA-binding</keyword>
<evidence type="ECO:0000313" key="3">
    <source>
        <dbReference type="EMBL" id="HIS83199.1"/>
    </source>
</evidence>
<protein>
    <submittedName>
        <fullName evidence="3">Helix-turn-helix transcriptional regulator</fullName>
    </submittedName>
</protein>
<dbReference type="InterPro" id="IPR050807">
    <property type="entry name" value="TransReg_Diox_bact_type"/>
</dbReference>
<dbReference type="Pfam" id="PF01381">
    <property type="entry name" value="HTH_3"/>
    <property type="match status" value="1"/>
</dbReference>
<sequence length="105" mass="12088">MSIKKALGLRIRELRRKSGFTQEHFAELIGVAPRHVSRIENGVNSPSVETLGRIAECLNVEVKELFSFRYVQTESFIRNDINDILNSLNFDELLKVNKVLQALFR</sequence>
<dbReference type="GO" id="GO:0003677">
    <property type="term" value="F:DNA binding"/>
    <property type="evidence" value="ECO:0007669"/>
    <property type="project" value="UniProtKB-KW"/>
</dbReference>
<dbReference type="SUPFAM" id="SSF47413">
    <property type="entry name" value="lambda repressor-like DNA-binding domains"/>
    <property type="match status" value="1"/>
</dbReference>
<dbReference type="GO" id="GO:0005829">
    <property type="term" value="C:cytosol"/>
    <property type="evidence" value="ECO:0007669"/>
    <property type="project" value="TreeGrafter"/>
</dbReference>
<dbReference type="PROSITE" id="PS50943">
    <property type="entry name" value="HTH_CROC1"/>
    <property type="match status" value="1"/>
</dbReference>
<dbReference type="AlphaFoldDB" id="A0A9D1K5A1"/>
<dbReference type="SMART" id="SM00530">
    <property type="entry name" value="HTH_XRE"/>
    <property type="match status" value="1"/>
</dbReference>
<dbReference type="Gene3D" id="1.10.260.40">
    <property type="entry name" value="lambda repressor-like DNA-binding domains"/>
    <property type="match status" value="1"/>
</dbReference>
<comment type="caution">
    <text evidence="3">The sequence shown here is derived from an EMBL/GenBank/DDBJ whole genome shotgun (WGS) entry which is preliminary data.</text>
</comment>
<dbReference type="PANTHER" id="PTHR46797:SF1">
    <property type="entry name" value="METHYLPHOSPHONATE SYNTHASE"/>
    <property type="match status" value="1"/>
</dbReference>
<reference evidence="3" key="1">
    <citation type="submission" date="2020-10" db="EMBL/GenBank/DDBJ databases">
        <authorList>
            <person name="Gilroy R."/>
        </authorList>
    </citation>
    <scope>NUCLEOTIDE SEQUENCE</scope>
    <source>
        <strain evidence="3">CHK152-2994</strain>
    </source>
</reference>
<evidence type="ECO:0000313" key="4">
    <source>
        <dbReference type="Proteomes" id="UP000824139"/>
    </source>
</evidence>
<dbReference type="InterPro" id="IPR010982">
    <property type="entry name" value="Lambda_DNA-bd_dom_sf"/>
</dbReference>
<dbReference type="Proteomes" id="UP000824139">
    <property type="component" value="Unassembled WGS sequence"/>
</dbReference>
<dbReference type="InterPro" id="IPR001387">
    <property type="entry name" value="Cro/C1-type_HTH"/>
</dbReference>
<reference evidence="3" key="2">
    <citation type="journal article" date="2021" name="PeerJ">
        <title>Extensive microbial diversity within the chicken gut microbiome revealed by metagenomics and culture.</title>
        <authorList>
            <person name="Gilroy R."/>
            <person name="Ravi A."/>
            <person name="Getino M."/>
            <person name="Pursley I."/>
            <person name="Horton D.L."/>
            <person name="Alikhan N.F."/>
            <person name="Baker D."/>
            <person name="Gharbi K."/>
            <person name="Hall N."/>
            <person name="Watson M."/>
            <person name="Adriaenssens E.M."/>
            <person name="Foster-Nyarko E."/>
            <person name="Jarju S."/>
            <person name="Secka A."/>
            <person name="Antonio M."/>
            <person name="Oren A."/>
            <person name="Chaudhuri R.R."/>
            <person name="La Ragione R."/>
            <person name="Hildebrand F."/>
            <person name="Pallen M.J."/>
        </authorList>
    </citation>
    <scope>NUCLEOTIDE SEQUENCE</scope>
    <source>
        <strain evidence="3">CHK152-2994</strain>
    </source>
</reference>